<gene>
    <name evidence="3" type="ORF">TVAG_405740</name>
</gene>
<reference evidence="3" key="2">
    <citation type="journal article" date="2007" name="Science">
        <title>Draft genome sequence of the sexually transmitted pathogen Trichomonas vaginalis.</title>
        <authorList>
            <person name="Carlton J.M."/>
            <person name="Hirt R.P."/>
            <person name="Silva J.C."/>
            <person name="Delcher A.L."/>
            <person name="Schatz M."/>
            <person name="Zhao Q."/>
            <person name="Wortman J.R."/>
            <person name="Bidwell S.L."/>
            <person name="Alsmark U.C.M."/>
            <person name="Besteiro S."/>
            <person name="Sicheritz-Ponten T."/>
            <person name="Noel C.J."/>
            <person name="Dacks J.B."/>
            <person name="Foster P.G."/>
            <person name="Simillion C."/>
            <person name="Van de Peer Y."/>
            <person name="Miranda-Saavedra D."/>
            <person name="Barton G.J."/>
            <person name="Westrop G.D."/>
            <person name="Mueller S."/>
            <person name="Dessi D."/>
            <person name="Fiori P.L."/>
            <person name="Ren Q."/>
            <person name="Paulsen I."/>
            <person name="Zhang H."/>
            <person name="Bastida-Corcuera F.D."/>
            <person name="Simoes-Barbosa A."/>
            <person name="Brown M.T."/>
            <person name="Hayes R.D."/>
            <person name="Mukherjee M."/>
            <person name="Okumura C.Y."/>
            <person name="Schneider R."/>
            <person name="Smith A.J."/>
            <person name="Vanacova S."/>
            <person name="Villalvazo M."/>
            <person name="Haas B.J."/>
            <person name="Pertea M."/>
            <person name="Feldblyum T.V."/>
            <person name="Utterback T.R."/>
            <person name="Shu C.L."/>
            <person name="Osoegawa K."/>
            <person name="de Jong P.J."/>
            <person name="Hrdy I."/>
            <person name="Horvathova L."/>
            <person name="Zubacova Z."/>
            <person name="Dolezal P."/>
            <person name="Malik S.B."/>
            <person name="Logsdon J.M. Jr."/>
            <person name="Henze K."/>
            <person name="Gupta A."/>
            <person name="Wang C.C."/>
            <person name="Dunne R.L."/>
            <person name="Upcroft J.A."/>
            <person name="Upcroft P."/>
            <person name="White O."/>
            <person name="Salzberg S.L."/>
            <person name="Tang P."/>
            <person name="Chiu C.-H."/>
            <person name="Lee Y.-S."/>
            <person name="Embley T.M."/>
            <person name="Coombs G.H."/>
            <person name="Mottram J.C."/>
            <person name="Tachezy J."/>
            <person name="Fraser-Liggett C.M."/>
            <person name="Johnson P.J."/>
        </authorList>
    </citation>
    <scope>NUCLEOTIDE SEQUENCE [LARGE SCALE GENOMIC DNA]</scope>
    <source>
        <strain evidence="3">G3</strain>
    </source>
</reference>
<dbReference type="InterPro" id="IPR049625">
    <property type="entry name" value="Glyco_transf_61_cat"/>
</dbReference>
<dbReference type="InParanoid" id="A2DV64"/>
<reference evidence="3" key="1">
    <citation type="submission" date="2006-10" db="EMBL/GenBank/DDBJ databases">
        <authorList>
            <person name="Amadeo P."/>
            <person name="Zhao Q."/>
            <person name="Wortman J."/>
            <person name="Fraser-Liggett C."/>
            <person name="Carlton J."/>
        </authorList>
    </citation>
    <scope>NUCLEOTIDE SEQUENCE</scope>
    <source>
        <strain evidence="3">G3</strain>
    </source>
</reference>
<keyword evidence="4" id="KW-1185">Reference proteome</keyword>
<sequence>MISLFHIIVILFTIIYWCPSFHYSGPIIVDRFEQINISFEPNASIAIPFYQIQSDHLTRITRTIPYWILNYSLLDQTEFFEWVRLRCFLTRSIVYVGIYHNVFTSNSPRTKQFGFSVLPPYKQFEVNKRNVIGKYDIGVYCYEEFHEWGHMIVDFICSFFYLPEEVHKQGFIIHGPWSAGGSLYEWLKMLQFNATVFDGYSHQQIYVRQLYVVNQCFHAHYLTAGAYPLLRKRIFDLHHLEQIPPTLFVALNRKGNRFLGNMDNVVDALIAEVPIDEGQKWHELQLDGELEEVMKTFASIKVLVTLGGSHIFNSIFMNNKTGIVAMFPKVMLIEQMTMAAMSNIFMAGIYLNDLQLHQTSPYNVSVPKVVSYTKMLVKAVKYGKWRNRDHLYQIFNVTEQEECPIDAINPIYVDQFKSEMMQYSYDNIM</sequence>
<dbReference type="EMBL" id="DS113252">
    <property type="protein sequence ID" value="EAY15660.1"/>
    <property type="molecule type" value="Genomic_DNA"/>
</dbReference>
<dbReference type="VEuPathDB" id="TrichDB:TVAGG3_0630520"/>
<feature type="domain" description="Glycosyltransferase 61 catalytic" evidence="2">
    <location>
        <begin position="148"/>
        <end position="324"/>
    </location>
</feature>
<feature type="signal peptide" evidence="1">
    <location>
        <begin position="1"/>
        <end position="20"/>
    </location>
</feature>
<evidence type="ECO:0000313" key="3">
    <source>
        <dbReference type="EMBL" id="EAY15660.1"/>
    </source>
</evidence>
<protein>
    <recommendedName>
        <fullName evidence="2">Glycosyltransferase 61 catalytic domain-containing protein</fullName>
    </recommendedName>
</protein>
<dbReference type="Proteomes" id="UP000001542">
    <property type="component" value="Unassembled WGS sequence"/>
</dbReference>
<dbReference type="KEGG" id="tva:4773691"/>
<organism evidence="3 4">
    <name type="scientific">Trichomonas vaginalis (strain ATCC PRA-98 / G3)</name>
    <dbReference type="NCBI Taxonomy" id="412133"/>
    <lineage>
        <taxon>Eukaryota</taxon>
        <taxon>Metamonada</taxon>
        <taxon>Parabasalia</taxon>
        <taxon>Trichomonadida</taxon>
        <taxon>Trichomonadidae</taxon>
        <taxon>Trichomonas</taxon>
    </lineage>
</organism>
<dbReference type="VEuPathDB" id="TrichDB:TVAG_405740"/>
<name>A2DV64_TRIV3</name>
<evidence type="ECO:0000256" key="1">
    <source>
        <dbReference type="SAM" id="SignalP"/>
    </source>
</evidence>
<evidence type="ECO:0000313" key="4">
    <source>
        <dbReference type="Proteomes" id="UP000001542"/>
    </source>
</evidence>
<keyword evidence="1" id="KW-0732">Signal</keyword>
<dbReference type="RefSeq" id="XP_001327883.1">
    <property type="nucleotide sequence ID" value="XM_001327848.1"/>
</dbReference>
<proteinExistence type="predicted"/>
<evidence type="ECO:0000259" key="2">
    <source>
        <dbReference type="Pfam" id="PF04577"/>
    </source>
</evidence>
<dbReference type="AlphaFoldDB" id="A2DV64"/>
<feature type="chain" id="PRO_5002643095" description="Glycosyltransferase 61 catalytic domain-containing protein" evidence="1">
    <location>
        <begin position="21"/>
        <end position="429"/>
    </location>
</feature>
<accession>A2DV64</accession>
<dbReference type="GO" id="GO:0016757">
    <property type="term" value="F:glycosyltransferase activity"/>
    <property type="evidence" value="ECO:0000318"/>
    <property type="project" value="GO_Central"/>
</dbReference>
<dbReference type="Pfam" id="PF04577">
    <property type="entry name" value="Glyco_transf_61"/>
    <property type="match status" value="1"/>
</dbReference>